<proteinExistence type="predicted"/>
<protein>
    <submittedName>
        <fullName evidence="1">Uncharacterized protein</fullName>
    </submittedName>
</protein>
<dbReference type="RefSeq" id="WP_230528431.1">
    <property type="nucleotide sequence ID" value="NZ_JAJGAK010000005.1"/>
</dbReference>
<dbReference type="EMBL" id="JAJGAK010000005">
    <property type="protein sequence ID" value="MCC8364637.1"/>
    <property type="molecule type" value="Genomic_DNA"/>
</dbReference>
<dbReference type="Proteomes" id="UP001165293">
    <property type="component" value="Unassembled WGS sequence"/>
</dbReference>
<reference evidence="1" key="1">
    <citation type="submission" date="2021-10" db="EMBL/GenBank/DDBJ databases">
        <authorList>
            <person name="Lyu M."/>
            <person name="Wang X."/>
            <person name="Meng X."/>
            <person name="Xu K."/>
        </authorList>
    </citation>
    <scope>NUCLEOTIDE SEQUENCE</scope>
    <source>
        <strain evidence="1">A6</strain>
    </source>
</reference>
<evidence type="ECO:0000313" key="1">
    <source>
        <dbReference type="EMBL" id="MCC8364637.1"/>
    </source>
</evidence>
<accession>A0ABS8JLZ9</accession>
<keyword evidence="2" id="KW-1185">Reference proteome</keyword>
<comment type="caution">
    <text evidence="1">The sequence shown here is derived from an EMBL/GenBank/DDBJ whole genome shotgun (WGS) entry which is preliminary data.</text>
</comment>
<evidence type="ECO:0000313" key="2">
    <source>
        <dbReference type="Proteomes" id="UP001165293"/>
    </source>
</evidence>
<organism evidence="1 2">
    <name type="scientific">Noviluteimonas lactosilytica</name>
    <dbReference type="NCBI Taxonomy" id="2888523"/>
    <lineage>
        <taxon>Bacteria</taxon>
        <taxon>Pseudomonadati</taxon>
        <taxon>Pseudomonadota</taxon>
        <taxon>Gammaproteobacteria</taxon>
        <taxon>Lysobacterales</taxon>
        <taxon>Lysobacteraceae</taxon>
        <taxon>Noviluteimonas</taxon>
    </lineage>
</organism>
<sequence length="79" mass="8948">MTFKVGYQPSIDEIVAIARARGYRFIHDSLTIAYADNRTEWRFAAIALERSRALSPALLANELSKSEGVEKYSITQVRN</sequence>
<name>A0ABS8JLZ9_9GAMM</name>
<gene>
    <name evidence="1" type="ORF">LK996_16320</name>
</gene>